<dbReference type="PANTHER" id="PTHR15002">
    <property type="entry name" value="RIBOSOMAL BIOGENESIS PROTEIN LAS1L"/>
    <property type="match status" value="1"/>
</dbReference>
<dbReference type="Pfam" id="PF04031">
    <property type="entry name" value="Las1"/>
    <property type="match status" value="1"/>
</dbReference>
<sequence>MSHCQRLVPWVSQHEFDQVLAWLYADPNDRAQRLQGVQRVKAWITRGKVPLSVEATARLVEAQLRDQSAQTGQFTRDERRHLYAATFIRFFNLLVDTRQTGRYAQAVSKLAAQLGMPPWFADIRHAATHGDMPSLAILRTVCQDALDWLYTHYWDQQQTADLSAERHDTHVLLSQCRQRRHDFVQQHPPSHASGNPKSHTTSAHPALVKNDVEMCTTVLIQSINPDALAELLIPALLDVGHLVPTAKRQRATYPDLTLDQTLYHTWWPVVCHFAAMWPSFTEALVQGIVEIIVVDPEALPSNHPAQSNSYRLTLTAWLKLILEAYFDRSTPQFTLLPFASVMEACLRKPGLFTRAILQAIAQAQPMLAPQLEPFINIMGKVLYSELQLTDKLTAEAFTEDALHQEAELFMQRYQEIKHQDSRSEPEPRDPIKY</sequence>
<dbReference type="EMBL" id="JANBQB010000667">
    <property type="protein sequence ID" value="KAJ1974347.1"/>
    <property type="molecule type" value="Genomic_DNA"/>
</dbReference>
<feature type="region of interest" description="Disordered" evidence="1">
    <location>
        <begin position="184"/>
        <end position="203"/>
    </location>
</feature>
<name>A0A9W8E6W4_9FUNG</name>
<dbReference type="GO" id="GO:0090730">
    <property type="term" value="C:Las1 complex"/>
    <property type="evidence" value="ECO:0007669"/>
    <property type="project" value="InterPro"/>
</dbReference>
<dbReference type="OrthoDB" id="10263222at2759"/>
<accession>A0A9W8E6W4</accession>
<gene>
    <name evidence="2" type="primary">LAS1</name>
    <name evidence="2" type="ORF">H4R34_004754</name>
</gene>
<reference evidence="2" key="1">
    <citation type="submission" date="2022-07" db="EMBL/GenBank/DDBJ databases">
        <title>Phylogenomic reconstructions and comparative analyses of Kickxellomycotina fungi.</title>
        <authorList>
            <person name="Reynolds N.K."/>
            <person name="Stajich J.E."/>
            <person name="Barry K."/>
            <person name="Grigoriev I.V."/>
            <person name="Crous P."/>
            <person name="Smith M.E."/>
        </authorList>
    </citation>
    <scope>NUCLEOTIDE SEQUENCE</scope>
    <source>
        <strain evidence="2">RSA 567</strain>
    </source>
</reference>
<evidence type="ECO:0000313" key="2">
    <source>
        <dbReference type="EMBL" id="KAJ1974347.1"/>
    </source>
</evidence>
<organism evidence="2 3">
    <name type="scientific">Dimargaris verticillata</name>
    <dbReference type="NCBI Taxonomy" id="2761393"/>
    <lineage>
        <taxon>Eukaryota</taxon>
        <taxon>Fungi</taxon>
        <taxon>Fungi incertae sedis</taxon>
        <taxon>Zoopagomycota</taxon>
        <taxon>Kickxellomycotina</taxon>
        <taxon>Dimargaritomycetes</taxon>
        <taxon>Dimargaritales</taxon>
        <taxon>Dimargaritaceae</taxon>
        <taxon>Dimargaris</taxon>
    </lineage>
</organism>
<dbReference type="GO" id="GO:0004519">
    <property type="term" value="F:endonuclease activity"/>
    <property type="evidence" value="ECO:0007669"/>
    <property type="project" value="InterPro"/>
</dbReference>
<keyword evidence="3" id="KW-1185">Reference proteome</keyword>
<feature type="compositionally biased region" description="Polar residues" evidence="1">
    <location>
        <begin position="192"/>
        <end position="203"/>
    </location>
</feature>
<evidence type="ECO:0000313" key="3">
    <source>
        <dbReference type="Proteomes" id="UP001151582"/>
    </source>
</evidence>
<feature type="non-terminal residue" evidence="2">
    <location>
        <position position="433"/>
    </location>
</feature>
<dbReference type="Proteomes" id="UP001151582">
    <property type="component" value="Unassembled WGS sequence"/>
</dbReference>
<dbReference type="InterPro" id="IPR007174">
    <property type="entry name" value="Las1"/>
</dbReference>
<comment type="caution">
    <text evidence="2">The sequence shown here is derived from an EMBL/GenBank/DDBJ whole genome shotgun (WGS) entry which is preliminary data.</text>
</comment>
<dbReference type="GO" id="GO:0000460">
    <property type="term" value="P:maturation of 5.8S rRNA"/>
    <property type="evidence" value="ECO:0007669"/>
    <property type="project" value="TreeGrafter"/>
</dbReference>
<dbReference type="PANTHER" id="PTHR15002:SF0">
    <property type="entry name" value="RIBOSOMAL BIOGENESIS PROTEIN LAS1L"/>
    <property type="match status" value="1"/>
</dbReference>
<protein>
    <submittedName>
        <fullName evidence="2">rRNA-processing protein las1</fullName>
    </submittedName>
</protein>
<dbReference type="GO" id="GO:0030687">
    <property type="term" value="C:preribosome, large subunit precursor"/>
    <property type="evidence" value="ECO:0007669"/>
    <property type="project" value="TreeGrafter"/>
</dbReference>
<dbReference type="AlphaFoldDB" id="A0A9W8E6W4"/>
<proteinExistence type="predicted"/>
<dbReference type="GO" id="GO:0000470">
    <property type="term" value="P:maturation of LSU-rRNA"/>
    <property type="evidence" value="ECO:0007669"/>
    <property type="project" value="TreeGrafter"/>
</dbReference>
<evidence type="ECO:0000256" key="1">
    <source>
        <dbReference type="SAM" id="MobiDB-lite"/>
    </source>
</evidence>